<dbReference type="Proteomes" id="UP000825729">
    <property type="component" value="Unassembled WGS sequence"/>
</dbReference>
<evidence type="ECO:0000313" key="3">
    <source>
        <dbReference type="Proteomes" id="UP000825729"/>
    </source>
</evidence>
<dbReference type="EMBL" id="JAINDJ010000004">
    <property type="protein sequence ID" value="KAG9450695.1"/>
    <property type="molecule type" value="Genomic_DNA"/>
</dbReference>
<organism evidence="2 3">
    <name type="scientific">Aristolochia fimbriata</name>
    <name type="common">White veined hardy Dutchman's pipe vine</name>
    <dbReference type="NCBI Taxonomy" id="158543"/>
    <lineage>
        <taxon>Eukaryota</taxon>
        <taxon>Viridiplantae</taxon>
        <taxon>Streptophyta</taxon>
        <taxon>Embryophyta</taxon>
        <taxon>Tracheophyta</taxon>
        <taxon>Spermatophyta</taxon>
        <taxon>Magnoliopsida</taxon>
        <taxon>Magnoliidae</taxon>
        <taxon>Piperales</taxon>
        <taxon>Aristolochiaceae</taxon>
        <taxon>Aristolochia</taxon>
    </lineage>
</organism>
<protein>
    <recommendedName>
        <fullName evidence="4">Vacuolar protein sorting-associated protein 62</fullName>
    </recommendedName>
</protein>
<accession>A0AAV7EPE8</accession>
<keyword evidence="3" id="KW-1185">Reference proteome</keyword>
<feature type="region of interest" description="Disordered" evidence="1">
    <location>
        <begin position="535"/>
        <end position="555"/>
    </location>
</feature>
<evidence type="ECO:0000256" key="1">
    <source>
        <dbReference type="SAM" id="MobiDB-lite"/>
    </source>
</evidence>
<proteinExistence type="predicted"/>
<dbReference type="PANTHER" id="PTHR48152:SF3">
    <property type="entry name" value="DUF946 FAMILY PROTEIN (DUF946)"/>
    <property type="match status" value="1"/>
</dbReference>
<evidence type="ECO:0008006" key="4">
    <source>
        <dbReference type="Google" id="ProtNLM"/>
    </source>
</evidence>
<comment type="caution">
    <text evidence="2">The sequence shown here is derived from an EMBL/GenBank/DDBJ whole genome shotgun (WGS) entry which is preliminary data.</text>
</comment>
<reference evidence="2 3" key="1">
    <citation type="submission" date="2021-07" db="EMBL/GenBank/DDBJ databases">
        <title>The Aristolochia fimbriata genome: insights into angiosperm evolution, floral development and chemical biosynthesis.</title>
        <authorList>
            <person name="Jiao Y."/>
        </authorList>
    </citation>
    <scope>NUCLEOTIDE SEQUENCE [LARGE SCALE GENOMIC DNA]</scope>
    <source>
        <strain evidence="2">IBCAS-2021</strain>
        <tissue evidence="2">Leaf</tissue>
    </source>
</reference>
<dbReference type="AlphaFoldDB" id="A0AAV7EPE8"/>
<dbReference type="Pfam" id="PF06101">
    <property type="entry name" value="Vps62"/>
    <property type="match status" value="1"/>
</dbReference>
<name>A0AAV7EPE8_ARIFI</name>
<gene>
    <name evidence="2" type="ORF">H6P81_010660</name>
</gene>
<evidence type="ECO:0000313" key="2">
    <source>
        <dbReference type="EMBL" id="KAG9450695.1"/>
    </source>
</evidence>
<dbReference type="InterPro" id="IPR009291">
    <property type="entry name" value="Vps62"/>
</dbReference>
<dbReference type="PANTHER" id="PTHR48152">
    <property type="entry name" value="F1C9.34 PROTEIN"/>
    <property type="match status" value="1"/>
</dbReference>
<sequence length="555" mass="60526">MGNCLPLPSPETPVSKKTRDVPIDRVFKFPSPLPAWPSGGGFGKGSINLGELEVCQISTFTKIWATHEGGDDNLGATFFRPSLIPDGYFMLGCYCQANNKSQFGWVLAAKGNAEVLEKPTDYTLVWSSESLKIKQDGKGYIWLPTAPEGYASVGLIVTNSPEKPSLDEMRCVRSNLTEVSENESQVWGASSGNGSSNLSVYSLRPRNMGIQAKGVCVGTFTVQVGETVTALACLTNKDFNLSAMPNLEQIRAIMVAYSPWVYLHPDEDYFPSSVTWFFNNGAQLYKQGDSTPQPIDATGSNLPQGGSNDGAYWLDLPSDESGKNKVKKGDIQSSECYVHVKPMLGATFSDLATWVFYPFNGPSRAKVGALNISLGKIGEHVGDWEHFTLRVSNFTGELWRVYLSEHSRGAWIDASSLEFEGGNKVVMYSSLHGHALYPKPGLVLQGNEKLGVGIRNDAAKGKERMECGARFSVVAADYDLDSGVLVTPPWLNYAREWGPKVSYDAAAELRKVEKFLPGKLKTALENVVKSLPKEVLGEEGPTGPKMKNNWSGDEA</sequence>